<evidence type="ECO:0000256" key="1">
    <source>
        <dbReference type="ARBA" id="ARBA00004123"/>
    </source>
</evidence>
<dbReference type="PIRSF" id="PIRSF038170">
    <property type="entry name" value="tRNA_m1A_mtfrase"/>
    <property type="match status" value="1"/>
</dbReference>
<evidence type="ECO:0000256" key="3">
    <source>
        <dbReference type="ARBA" id="ARBA00021704"/>
    </source>
</evidence>
<protein>
    <recommendedName>
        <fullName evidence="3">tRNA (adenine(58)-N(1))-methyltransferase non-catalytic subunit TRM6</fullName>
    </recommendedName>
    <alternativeName>
        <fullName evidence="6">tRNA(m1A58)-methyltransferase subunit TRM6</fullName>
    </alternativeName>
</protein>
<evidence type="ECO:0000256" key="5">
    <source>
        <dbReference type="ARBA" id="ARBA00023242"/>
    </source>
</evidence>
<dbReference type="AlphaFoldDB" id="A0A7M7RE33"/>
<name>A0A7M7RE33_STRPU</name>
<sequence length="507" mass="57053">MDRQNLVAEGDNVILKKGKLLKVYKVIKKAKVFLEKRHFSLAPIVGHPYGSTWELQSGSLVQVLENTVSQDLAEQIDKGGADNRGIFDGDTTQKLDNDDIMNLREQGKSGQEIVDQLVENSSTFNERTVYSKAKYLKKKRNKYIVRFVVLRPCIRLMCEMYFNKAPSKVIQIRIDTMAQLLSAANVQSGSKVMVLENCQGLLVAAIMERLGGNGTVVHFHTEDQPMNSSLQAFNFSQKSKEMLRTFNLKDVYDNLILKKPVETINEEPSQSKDLDISQKEGGEKMSEGCDLRKEPVAMETDSSKHDTQEDVTSKNNQAASSTKPEKGSGVATTHAEDGITGTSEGLPMATDEAGEKQEEQPSADAVDPTDKAQKRKLQFVKFLESDMDYNKRKEKKRRKLDEMAKTTEMLLENNMDTLLIATKHHPAPIVLALIDHLAWSRPFAVFSLYKEALIECYVKLRERGGVINLNITETWHREHQVLPDRTHPMTSMNHLGGYLLTGLHVAK</sequence>
<dbReference type="KEGG" id="spu:578228"/>
<dbReference type="GO" id="GO:0030488">
    <property type="term" value="P:tRNA methylation"/>
    <property type="evidence" value="ECO:0007669"/>
    <property type="project" value="InterPro"/>
</dbReference>
<accession>A0A7M7RE33</accession>
<dbReference type="CTD" id="51605"/>
<dbReference type="RefSeq" id="XP_783506.3">
    <property type="nucleotide sequence ID" value="XM_778413.5"/>
</dbReference>
<evidence type="ECO:0000256" key="4">
    <source>
        <dbReference type="ARBA" id="ARBA00022694"/>
    </source>
</evidence>
<organism evidence="8 9">
    <name type="scientific">Strongylocentrotus purpuratus</name>
    <name type="common">Purple sea urchin</name>
    <dbReference type="NCBI Taxonomy" id="7668"/>
    <lineage>
        <taxon>Eukaryota</taxon>
        <taxon>Metazoa</taxon>
        <taxon>Echinodermata</taxon>
        <taxon>Eleutherozoa</taxon>
        <taxon>Echinozoa</taxon>
        <taxon>Echinoidea</taxon>
        <taxon>Euechinoidea</taxon>
        <taxon>Echinacea</taxon>
        <taxon>Camarodonta</taxon>
        <taxon>Echinidea</taxon>
        <taxon>Strongylocentrotidae</taxon>
        <taxon>Strongylocentrotus</taxon>
    </lineage>
</organism>
<evidence type="ECO:0000313" key="8">
    <source>
        <dbReference type="EnsemblMetazoa" id="XP_783506"/>
    </source>
</evidence>
<keyword evidence="5" id="KW-0539">Nucleus</keyword>
<dbReference type="InterPro" id="IPR017423">
    <property type="entry name" value="TRM6"/>
</dbReference>
<feature type="compositionally biased region" description="Basic and acidic residues" evidence="7">
    <location>
        <begin position="269"/>
        <end position="312"/>
    </location>
</feature>
<dbReference type="GeneID" id="578228"/>
<dbReference type="InParanoid" id="A0A7M7RE33"/>
<evidence type="ECO:0000313" key="9">
    <source>
        <dbReference type="Proteomes" id="UP000007110"/>
    </source>
</evidence>
<dbReference type="EnsemblMetazoa" id="XM_778413">
    <property type="protein sequence ID" value="XP_783506"/>
    <property type="gene ID" value="LOC578228"/>
</dbReference>
<comment type="similarity">
    <text evidence="2">Belongs to the TRM6/GCD10 family.</text>
</comment>
<comment type="subcellular location">
    <subcellularLocation>
        <location evidence="1">Nucleus</location>
    </subcellularLocation>
</comment>
<evidence type="ECO:0000256" key="7">
    <source>
        <dbReference type="SAM" id="MobiDB-lite"/>
    </source>
</evidence>
<dbReference type="PANTHER" id="PTHR12945">
    <property type="entry name" value="TRANSLATION INITIATION FACTOR EIF3-RELATED"/>
    <property type="match status" value="1"/>
</dbReference>
<keyword evidence="9" id="KW-1185">Reference proteome</keyword>
<dbReference type="GO" id="GO:0031515">
    <property type="term" value="C:tRNA (m1A) methyltransferase complex"/>
    <property type="evidence" value="ECO:0000318"/>
    <property type="project" value="GO_Central"/>
</dbReference>
<feature type="region of interest" description="Disordered" evidence="7">
    <location>
        <begin position="264"/>
        <end position="372"/>
    </location>
</feature>
<dbReference type="GO" id="GO:0005634">
    <property type="term" value="C:nucleus"/>
    <property type="evidence" value="ECO:0000318"/>
    <property type="project" value="GO_Central"/>
</dbReference>
<dbReference type="PANTHER" id="PTHR12945:SF0">
    <property type="entry name" value="TRNA (ADENINE(58)-N(1))-METHYLTRANSFERASE NON-CATALYTIC SUBUNIT TRM6"/>
    <property type="match status" value="1"/>
</dbReference>
<proteinExistence type="inferred from homology"/>
<reference evidence="9" key="1">
    <citation type="submission" date="2015-02" db="EMBL/GenBank/DDBJ databases">
        <title>Genome sequencing for Strongylocentrotus purpuratus.</title>
        <authorList>
            <person name="Murali S."/>
            <person name="Liu Y."/>
            <person name="Vee V."/>
            <person name="English A."/>
            <person name="Wang M."/>
            <person name="Skinner E."/>
            <person name="Han Y."/>
            <person name="Muzny D.M."/>
            <person name="Worley K.C."/>
            <person name="Gibbs R.A."/>
        </authorList>
    </citation>
    <scope>NUCLEOTIDE SEQUENCE</scope>
</reference>
<feature type="compositionally biased region" description="Polar residues" evidence="7">
    <location>
        <begin position="313"/>
        <end position="322"/>
    </location>
</feature>
<evidence type="ECO:0000256" key="6">
    <source>
        <dbReference type="ARBA" id="ARBA00032319"/>
    </source>
</evidence>
<dbReference type="Proteomes" id="UP000007110">
    <property type="component" value="Unassembled WGS sequence"/>
</dbReference>
<dbReference type="OrthoDB" id="10254665at2759"/>
<evidence type="ECO:0000256" key="2">
    <source>
        <dbReference type="ARBA" id="ARBA00008320"/>
    </source>
</evidence>
<dbReference type="OMA" id="TRCRPYQ"/>
<keyword evidence="4" id="KW-0819">tRNA processing</keyword>
<dbReference type="Pfam" id="PF04189">
    <property type="entry name" value="Gcd10p"/>
    <property type="match status" value="1"/>
</dbReference>
<reference evidence="8" key="2">
    <citation type="submission" date="2021-01" db="UniProtKB">
        <authorList>
            <consortium name="EnsemblMetazoa"/>
        </authorList>
    </citation>
    <scope>IDENTIFICATION</scope>
</reference>